<dbReference type="HOGENOM" id="CLU_011540_3_1_0"/>
<dbReference type="Pfam" id="PF01136">
    <property type="entry name" value="Peptidase_U32"/>
    <property type="match status" value="1"/>
</dbReference>
<protein>
    <recommendedName>
        <fullName evidence="3">Peptidase U32</fullName>
    </recommendedName>
</protein>
<dbReference type="eggNOG" id="COG0826">
    <property type="taxonomic scope" value="Bacteria"/>
</dbReference>
<name>D5MIQ0_METO1</name>
<organism evidence="1 2">
    <name type="scientific">Methylomirabilis oxygeniifera</name>
    <dbReference type="NCBI Taxonomy" id="671143"/>
    <lineage>
        <taxon>Bacteria</taxon>
        <taxon>Candidatus Methylomirabilota</taxon>
        <taxon>Candidatus Methylomirabilia</taxon>
        <taxon>Candidatus Methylomirabilales</taxon>
        <taxon>Candidatus Methylomirabilaceae</taxon>
        <taxon>Candidatus Methylomirabilis</taxon>
    </lineage>
</organism>
<dbReference type="EMBL" id="FP565575">
    <property type="protein sequence ID" value="CBE69407.1"/>
    <property type="molecule type" value="Genomic_DNA"/>
</dbReference>
<accession>D5MIQ0</accession>
<dbReference type="InterPro" id="IPR001539">
    <property type="entry name" value="Peptidase_U32"/>
</dbReference>
<sequence>MPMTTGAHTVTQTVKLLAPGGTLRMACNALAEGADAVYVGARGWSRRSSQMDLVDEEIRELSELANAMGREVKVALNAMPGPTEMPRLMQKVEAYAGWGVSGFVLSDPGCIVAVRRQFPTIDIHVSIGSAVTNRQDIYFYKTLGGSCIILPYRLQPDEVKAIKTEVGMNVEIFLFQPMPLGIVCPGKCIMSSYLVYKEWSDGADDEVIGSANRGARGCSRVCQGGWDVAGSDGEFDGKSTLRNDPFLQLWELPGFVEAGVDYLKIQGRERSEELMQDITRFYRRLIDAIVASGTDLSLEPYVPEWQELRKRWTMERTRRAGLLLGSTRQIG</sequence>
<dbReference type="PANTHER" id="PTHR30217">
    <property type="entry name" value="PEPTIDASE U32 FAMILY"/>
    <property type="match status" value="1"/>
</dbReference>
<dbReference type="KEGG" id="mox:DAMO_2359"/>
<dbReference type="InterPro" id="IPR051454">
    <property type="entry name" value="RNA/ubiquinone_mod_enzymes"/>
</dbReference>
<dbReference type="STRING" id="671143.DAMO_2359"/>
<gene>
    <name evidence="1" type="ORF">DAMO_2359</name>
</gene>
<reference evidence="1 2" key="1">
    <citation type="journal article" date="2010" name="Nature">
        <title>Nitrite-driven anaerobic methane oxidation by oxygenic bacteria.</title>
        <authorList>
            <person name="Ettwig K.F."/>
            <person name="Butler M.K."/>
            <person name="Le Paslier D."/>
            <person name="Pelletier E."/>
            <person name="Mangenot S."/>
            <person name="Kuypers M.M.M."/>
            <person name="Schreiber F."/>
            <person name="Dutilh B.E."/>
            <person name="Zedelius J."/>
            <person name="de Beer D."/>
            <person name="Gloerich J."/>
            <person name="Wessels H.J.C.T."/>
            <person name="van Allen T."/>
            <person name="Luesken F."/>
            <person name="Wu M."/>
            <person name="van de Pas-Schoonen K.T."/>
            <person name="Op den Camp H.J.M."/>
            <person name="Janssen-Megens E.M."/>
            <person name="Francoijs K-J."/>
            <person name="Stunnenberg H."/>
            <person name="Weissenbach J."/>
            <person name="Jetten M.S.M."/>
            <person name="Strous M."/>
        </authorList>
    </citation>
    <scope>NUCLEOTIDE SEQUENCE [LARGE SCALE GENOMIC DNA]</scope>
</reference>
<evidence type="ECO:0000313" key="1">
    <source>
        <dbReference type="EMBL" id="CBE69407.1"/>
    </source>
</evidence>
<evidence type="ECO:0008006" key="3">
    <source>
        <dbReference type="Google" id="ProtNLM"/>
    </source>
</evidence>
<dbReference type="AlphaFoldDB" id="D5MIQ0"/>
<dbReference type="Proteomes" id="UP000006898">
    <property type="component" value="Chromosome"/>
</dbReference>
<proteinExistence type="predicted"/>
<evidence type="ECO:0000313" key="2">
    <source>
        <dbReference type="Proteomes" id="UP000006898"/>
    </source>
</evidence>
<dbReference type="PANTHER" id="PTHR30217:SF3">
    <property type="entry name" value="UBIQUINONE BIOSYNTHESIS PROTEIN UBIU"/>
    <property type="match status" value="1"/>
</dbReference>